<accession>A0A5K0UBV1</accession>
<evidence type="ECO:0000313" key="2">
    <source>
        <dbReference type="EMBL" id="VDJ10597.1"/>
    </source>
</evidence>
<gene>
    <name evidence="1" type="primary">clec4a</name>
</gene>
<dbReference type="EMBL" id="LR130191">
    <property type="protein sequence ID" value="VDJ10594.1"/>
    <property type="molecule type" value="mRNA"/>
</dbReference>
<dbReference type="EMBL" id="LR130193">
    <property type="protein sequence ID" value="VDJ10597.1"/>
    <property type="molecule type" value="mRNA"/>
</dbReference>
<sequence>MVFSPLPLLSTAFARMWCEYLKENMDESLWTHYNGGIVSSFNADFSAIDLEKSMV</sequence>
<dbReference type="AlphaFoldDB" id="A0A5K0UBV1"/>
<proteinExistence type="evidence at transcript level"/>
<dbReference type="GO" id="GO:0030246">
    <property type="term" value="F:carbohydrate binding"/>
    <property type="evidence" value="ECO:0007669"/>
    <property type="project" value="UniProtKB-KW"/>
</dbReference>
<evidence type="ECO:0000313" key="1">
    <source>
        <dbReference type="EMBL" id="VDJ10594.1"/>
    </source>
</evidence>
<protein>
    <submittedName>
        <fullName evidence="1">C-type lectin domain family 4 member A-like mRNA variant X2.2</fullName>
    </submittedName>
    <submittedName>
        <fullName evidence="2">C-type lectin domain family 4 member A-like mRNA variant X2.4</fullName>
    </submittedName>
</protein>
<reference evidence="1" key="1">
    <citation type="submission" date="2018-11" db="EMBL/GenBank/DDBJ databases">
        <authorList>
            <person name="Ezquerra A."/>
        </authorList>
    </citation>
    <scope>NUCLEOTIDE SEQUENCE</scope>
    <source>
        <tissue evidence="1">Alveolar lavage macrophage</tissue>
    </source>
</reference>
<organism evidence="1">
    <name type="scientific">Sus scrofa domesticus</name>
    <name type="common">domestic pig</name>
    <dbReference type="NCBI Taxonomy" id="9825"/>
    <lineage>
        <taxon>Eukaryota</taxon>
        <taxon>Metazoa</taxon>
        <taxon>Chordata</taxon>
        <taxon>Craniata</taxon>
        <taxon>Vertebrata</taxon>
        <taxon>Euteleostomi</taxon>
        <taxon>Mammalia</taxon>
        <taxon>Eutheria</taxon>
        <taxon>Laurasiatheria</taxon>
        <taxon>Artiodactyla</taxon>
        <taxon>Suina</taxon>
        <taxon>Suidae</taxon>
        <taxon>Sus</taxon>
    </lineage>
</organism>
<name>A0A5K0UBV1_PIG</name>
<keyword evidence="1" id="KW-0430">Lectin</keyword>